<gene>
    <name evidence="3" type="ORF">SORBI_3010G267100</name>
</gene>
<feature type="region of interest" description="Disordered" evidence="1">
    <location>
        <begin position="33"/>
        <end position="64"/>
    </location>
</feature>
<dbReference type="PANTHER" id="PTHR10579:SF125">
    <property type="entry name" value="VWFA DOMAIN-CONTAINING PROTEIN"/>
    <property type="match status" value="1"/>
</dbReference>
<feature type="domain" description="VWFA" evidence="2">
    <location>
        <begin position="110"/>
        <end position="282"/>
    </location>
</feature>
<dbReference type="OMA" id="GTDHKLM"/>
<dbReference type="Gene3D" id="3.40.50.410">
    <property type="entry name" value="von Willebrand factor, type A domain"/>
    <property type="match status" value="1"/>
</dbReference>
<evidence type="ECO:0000313" key="4">
    <source>
        <dbReference type="Proteomes" id="UP000000768"/>
    </source>
</evidence>
<reference evidence="3 4" key="1">
    <citation type="journal article" date="2009" name="Nature">
        <title>The Sorghum bicolor genome and the diversification of grasses.</title>
        <authorList>
            <person name="Paterson A.H."/>
            <person name="Bowers J.E."/>
            <person name="Bruggmann R."/>
            <person name="Dubchak I."/>
            <person name="Grimwood J."/>
            <person name="Gundlach H."/>
            <person name="Haberer G."/>
            <person name="Hellsten U."/>
            <person name="Mitros T."/>
            <person name="Poliakov A."/>
            <person name="Schmutz J."/>
            <person name="Spannagl M."/>
            <person name="Tang H."/>
            <person name="Wang X."/>
            <person name="Wicker T."/>
            <person name="Bharti A.K."/>
            <person name="Chapman J."/>
            <person name="Feltus F.A."/>
            <person name="Gowik U."/>
            <person name="Grigoriev I.V."/>
            <person name="Lyons E."/>
            <person name="Maher C.A."/>
            <person name="Martis M."/>
            <person name="Narechania A."/>
            <person name="Otillar R.P."/>
            <person name="Penning B.W."/>
            <person name="Salamov A.A."/>
            <person name="Wang Y."/>
            <person name="Zhang L."/>
            <person name="Carpita N.C."/>
            <person name="Freeling M."/>
            <person name="Gingle A.R."/>
            <person name="Hash C.T."/>
            <person name="Keller B."/>
            <person name="Klein P."/>
            <person name="Kresovich S."/>
            <person name="McCann M.C."/>
            <person name="Ming R."/>
            <person name="Peterson D.G."/>
            <person name="Mehboob-ur-Rahman"/>
            <person name="Ware D."/>
            <person name="Westhoff P."/>
            <person name="Mayer K.F."/>
            <person name="Messing J."/>
            <person name="Rokhsar D.S."/>
        </authorList>
    </citation>
    <scope>NUCLEOTIDE SEQUENCE [LARGE SCALE GENOMIC DNA]</scope>
    <source>
        <strain evidence="4">cv. BTx623</strain>
    </source>
</reference>
<dbReference type="eggNOG" id="ENOG502QZGI">
    <property type="taxonomic scope" value="Eukaryota"/>
</dbReference>
<accession>A0A194YLR3</accession>
<dbReference type="Gramene" id="KXG20893">
    <property type="protein sequence ID" value="KXG20893"/>
    <property type="gene ID" value="SORBI_3010G267100"/>
</dbReference>
<dbReference type="AlphaFoldDB" id="A0A194YLR3"/>
<reference evidence="4" key="2">
    <citation type="journal article" date="2018" name="Plant J.">
        <title>The Sorghum bicolor reference genome: improved assembly, gene annotations, a transcriptome atlas, and signatures of genome organization.</title>
        <authorList>
            <person name="McCormick R.F."/>
            <person name="Truong S.K."/>
            <person name="Sreedasyam A."/>
            <person name="Jenkins J."/>
            <person name="Shu S."/>
            <person name="Sims D."/>
            <person name="Kennedy M."/>
            <person name="Amirebrahimi M."/>
            <person name="Weers B.D."/>
            <person name="McKinley B."/>
            <person name="Mattison A."/>
            <person name="Morishige D.T."/>
            <person name="Grimwood J."/>
            <person name="Schmutz J."/>
            <person name="Mullet J.E."/>
        </authorList>
    </citation>
    <scope>NUCLEOTIDE SEQUENCE [LARGE SCALE GENOMIC DNA]</scope>
    <source>
        <strain evidence="4">cv. BTx623</strain>
    </source>
</reference>
<dbReference type="SUPFAM" id="SSF53300">
    <property type="entry name" value="vWA-like"/>
    <property type="match status" value="1"/>
</dbReference>
<dbReference type="Pfam" id="PF14624">
    <property type="entry name" value="Vwaint"/>
    <property type="match status" value="1"/>
</dbReference>
<evidence type="ECO:0000259" key="2">
    <source>
        <dbReference type="PROSITE" id="PS50234"/>
    </source>
</evidence>
<dbReference type="InterPro" id="IPR036465">
    <property type="entry name" value="vWFA_dom_sf"/>
</dbReference>
<dbReference type="InterPro" id="IPR051266">
    <property type="entry name" value="CLCR"/>
</dbReference>
<organism evidence="3 4">
    <name type="scientific">Sorghum bicolor</name>
    <name type="common">Sorghum</name>
    <name type="synonym">Sorghum vulgare</name>
    <dbReference type="NCBI Taxonomy" id="4558"/>
    <lineage>
        <taxon>Eukaryota</taxon>
        <taxon>Viridiplantae</taxon>
        <taxon>Streptophyta</taxon>
        <taxon>Embryophyta</taxon>
        <taxon>Tracheophyta</taxon>
        <taxon>Spermatophyta</taxon>
        <taxon>Magnoliopsida</taxon>
        <taxon>Liliopsida</taxon>
        <taxon>Poales</taxon>
        <taxon>Poaceae</taxon>
        <taxon>PACMAD clade</taxon>
        <taxon>Panicoideae</taxon>
        <taxon>Andropogonodae</taxon>
        <taxon>Andropogoneae</taxon>
        <taxon>Sorghinae</taxon>
        <taxon>Sorghum</taxon>
    </lineage>
</organism>
<dbReference type="EMBL" id="CM000769">
    <property type="protein sequence ID" value="KXG20893.1"/>
    <property type="molecule type" value="Genomic_DNA"/>
</dbReference>
<dbReference type="InParanoid" id="A0A194YLR3"/>
<name>A0A194YLR3_SORBI</name>
<sequence length="611" mass="66083">MYIYMCSHYWCYQAVNLQIPSCPLLIRAASAGRSRKPGTKSSAPNKMFNDDEEPIAPASNAGKQVRGFSDVGKASVKPYYPKEAPLGASTVRVLLDVSSSSSTAGRAALDLVVVLDVSGSMRDFGRLDKLKSAMRFIIKKLAPMDRLSVVTFNGGATRECPLRAMSEDAVPVLTDIVDGLVARGGTNIEAGLKMGLQVLDGRRYTGARTAGVILMSDGEQNSGDATRVRNPQNYPVYTLSFGSNADMNLLQKLAGGGGTYNPVLDSGGMSMLDVFSQLMAGLLTVVVRDLYLILSKPAAVVVAATHPDDHDLDKIVKVDPGDFRQETDAQSGTVTVKFGDLFSGEVRKVVVELSLRETSSSDYDAEILDVEVSYPNEQGERKKLVGQTLHVKRTSTASDNGGTTPELEAELLRRQHAVSIRAARLLADDEKLGAARARLQKAQRELEGVLEETNPMVAVLRTELQQLMDCMRSEDLYKTKGKPYALAVELSHARQRFAARGVNDGVRLFATPRMDAYLEQARKFAEDPSAPLPTADEDAAVEPTGADVVAEDPNNAPLPATGDADADVEVEIAKVVDDAPSKVVYYMQVAVLLLKGIENIVKRLWERLGMA</sequence>
<dbReference type="InterPro" id="IPR002035">
    <property type="entry name" value="VWF_A"/>
</dbReference>
<dbReference type="PANTHER" id="PTHR10579">
    <property type="entry name" value="CALCIUM-ACTIVATED CHLORIDE CHANNEL REGULATOR"/>
    <property type="match status" value="1"/>
</dbReference>
<keyword evidence="4" id="KW-1185">Reference proteome</keyword>
<dbReference type="Proteomes" id="UP000000768">
    <property type="component" value="Chromosome 10"/>
</dbReference>
<protein>
    <recommendedName>
        <fullName evidence="2">VWFA domain-containing protein</fullName>
    </recommendedName>
</protein>
<proteinExistence type="predicted"/>
<dbReference type="OrthoDB" id="687730at2759"/>
<evidence type="ECO:0000313" key="3">
    <source>
        <dbReference type="EMBL" id="KXG20893.1"/>
    </source>
</evidence>
<evidence type="ECO:0000256" key="1">
    <source>
        <dbReference type="SAM" id="MobiDB-lite"/>
    </source>
</evidence>
<dbReference type="SMART" id="SM00327">
    <property type="entry name" value="VWA"/>
    <property type="match status" value="1"/>
</dbReference>
<dbReference type="Pfam" id="PF13519">
    <property type="entry name" value="VWA_2"/>
    <property type="match status" value="1"/>
</dbReference>
<dbReference type="PROSITE" id="PS50234">
    <property type="entry name" value="VWFA"/>
    <property type="match status" value="1"/>
</dbReference>
<dbReference type="InterPro" id="IPR032838">
    <property type="entry name" value="Vwaint_dom"/>
</dbReference>